<dbReference type="STRING" id="1121959.SAMN02746009_02534"/>
<evidence type="ECO:0000256" key="4">
    <source>
        <dbReference type="ARBA" id="ARBA00022496"/>
    </source>
</evidence>
<organism evidence="14 15">
    <name type="scientific">Hymenobacter psychrotolerans DSM 18569</name>
    <dbReference type="NCBI Taxonomy" id="1121959"/>
    <lineage>
        <taxon>Bacteria</taxon>
        <taxon>Pseudomonadati</taxon>
        <taxon>Bacteroidota</taxon>
        <taxon>Cytophagia</taxon>
        <taxon>Cytophagales</taxon>
        <taxon>Hymenobacteraceae</taxon>
        <taxon>Hymenobacter</taxon>
    </lineage>
</organism>
<evidence type="ECO:0000256" key="9">
    <source>
        <dbReference type="ARBA" id="ARBA00023077"/>
    </source>
</evidence>
<dbReference type="EMBL" id="FRAS01000013">
    <property type="protein sequence ID" value="SHL32251.1"/>
    <property type="molecule type" value="Genomic_DNA"/>
</dbReference>
<evidence type="ECO:0000256" key="11">
    <source>
        <dbReference type="ARBA" id="ARBA00023237"/>
    </source>
</evidence>
<proteinExistence type="inferred from homology"/>
<keyword evidence="14" id="KW-0675">Receptor</keyword>
<dbReference type="Gene3D" id="2.40.170.20">
    <property type="entry name" value="TonB-dependent receptor, beta-barrel domain"/>
    <property type="match status" value="1"/>
</dbReference>
<dbReference type="PROSITE" id="PS52016">
    <property type="entry name" value="TONB_DEPENDENT_REC_3"/>
    <property type="match status" value="1"/>
</dbReference>
<evidence type="ECO:0000256" key="3">
    <source>
        <dbReference type="ARBA" id="ARBA00022452"/>
    </source>
</evidence>
<keyword evidence="7" id="KW-0408">Iron</keyword>
<comment type="subcellular location">
    <subcellularLocation>
        <location evidence="1 12">Cell outer membrane</location>
        <topology evidence="1 12">Multi-pass membrane protein</topology>
    </subcellularLocation>
</comment>
<evidence type="ECO:0000259" key="13">
    <source>
        <dbReference type="Pfam" id="PF00593"/>
    </source>
</evidence>
<feature type="domain" description="TonB-dependent receptor-like beta-barrel" evidence="13">
    <location>
        <begin position="7"/>
        <end position="136"/>
    </location>
</feature>
<keyword evidence="15" id="KW-1185">Reference proteome</keyword>
<dbReference type="SUPFAM" id="SSF56935">
    <property type="entry name" value="Porins"/>
    <property type="match status" value="1"/>
</dbReference>
<protein>
    <submittedName>
        <fullName evidence="14">TonB dependent receptor</fullName>
    </submittedName>
</protein>
<dbReference type="PANTHER" id="PTHR32552">
    <property type="entry name" value="FERRICHROME IRON RECEPTOR-RELATED"/>
    <property type="match status" value="1"/>
</dbReference>
<keyword evidence="10 12" id="KW-0472">Membrane</keyword>
<evidence type="ECO:0000256" key="8">
    <source>
        <dbReference type="ARBA" id="ARBA00023065"/>
    </source>
</evidence>
<evidence type="ECO:0000256" key="10">
    <source>
        <dbReference type="ARBA" id="ARBA00023136"/>
    </source>
</evidence>
<keyword evidence="2 12" id="KW-0813">Transport</keyword>
<dbReference type="InterPro" id="IPR000531">
    <property type="entry name" value="Beta-barrel_TonB"/>
</dbReference>
<accession>A0A1M6ZP53</accession>
<dbReference type="GO" id="GO:0015344">
    <property type="term" value="F:siderophore uptake transmembrane transporter activity"/>
    <property type="evidence" value="ECO:0007669"/>
    <property type="project" value="TreeGrafter"/>
</dbReference>
<dbReference type="Pfam" id="PF00593">
    <property type="entry name" value="TonB_dep_Rec_b-barrel"/>
    <property type="match status" value="1"/>
</dbReference>
<evidence type="ECO:0000313" key="15">
    <source>
        <dbReference type="Proteomes" id="UP000183947"/>
    </source>
</evidence>
<dbReference type="PANTHER" id="PTHR32552:SF68">
    <property type="entry name" value="FERRICHROME OUTER MEMBRANE TRANSPORTER_PHAGE RECEPTOR"/>
    <property type="match status" value="1"/>
</dbReference>
<dbReference type="GO" id="GO:0009279">
    <property type="term" value="C:cell outer membrane"/>
    <property type="evidence" value="ECO:0007669"/>
    <property type="project" value="UniProtKB-SubCell"/>
</dbReference>
<evidence type="ECO:0000313" key="14">
    <source>
        <dbReference type="EMBL" id="SHL32251.1"/>
    </source>
</evidence>
<keyword evidence="4" id="KW-0410">Iron transport</keyword>
<sequence length="167" mass="18320">MGGRQDPTDPDGLRLMQIDNVWSKGVEASVQGSITPQLNLIANYAYNDTRTPGDSGFDFYAAGRFPNAPRHNANAWAKYQLTGGALRGLHLGAGFNYLSERTTFQPALIVPGYTTLDASLGYQRGGFRTNLTLNNLTDKVYYHGVYGPANLWPGNPRSFRLTVGYVL</sequence>
<keyword evidence="6" id="KW-0732">Signal</keyword>
<keyword evidence="9" id="KW-0798">TonB box</keyword>
<evidence type="ECO:0000256" key="6">
    <source>
        <dbReference type="ARBA" id="ARBA00022729"/>
    </source>
</evidence>
<name>A0A1M6ZP53_9BACT</name>
<evidence type="ECO:0000256" key="2">
    <source>
        <dbReference type="ARBA" id="ARBA00022448"/>
    </source>
</evidence>
<dbReference type="AlphaFoldDB" id="A0A1M6ZP53"/>
<keyword evidence="11 12" id="KW-0998">Cell outer membrane</keyword>
<keyword evidence="5 12" id="KW-0812">Transmembrane</keyword>
<comment type="similarity">
    <text evidence="12">Belongs to the TonB-dependent receptor family.</text>
</comment>
<dbReference type="InterPro" id="IPR039426">
    <property type="entry name" value="TonB-dep_rcpt-like"/>
</dbReference>
<evidence type="ECO:0000256" key="12">
    <source>
        <dbReference type="PROSITE-ProRule" id="PRU01360"/>
    </source>
</evidence>
<evidence type="ECO:0000256" key="1">
    <source>
        <dbReference type="ARBA" id="ARBA00004571"/>
    </source>
</evidence>
<reference evidence="15" key="1">
    <citation type="submission" date="2016-11" db="EMBL/GenBank/DDBJ databases">
        <authorList>
            <person name="Varghese N."/>
            <person name="Submissions S."/>
        </authorList>
    </citation>
    <scope>NUCLEOTIDE SEQUENCE [LARGE SCALE GENOMIC DNA]</scope>
    <source>
        <strain evidence="15">DSM 18569</strain>
    </source>
</reference>
<keyword evidence="3 12" id="KW-1134">Transmembrane beta strand</keyword>
<dbReference type="InterPro" id="IPR036942">
    <property type="entry name" value="Beta-barrel_TonB_sf"/>
</dbReference>
<keyword evidence="8" id="KW-0406">Ion transport</keyword>
<dbReference type="Proteomes" id="UP000183947">
    <property type="component" value="Unassembled WGS sequence"/>
</dbReference>
<evidence type="ECO:0000256" key="5">
    <source>
        <dbReference type="ARBA" id="ARBA00022692"/>
    </source>
</evidence>
<gene>
    <name evidence="14" type="ORF">SAMN02746009_02534</name>
</gene>
<evidence type="ECO:0000256" key="7">
    <source>
        <dbReference type="ARBA" id="ARBA00023004"/>
    </source>
</evidence>